<keyword evidence="4" id="KW-1185">Reference proteome</keyword>
<feature type="compositionally biased region" description="Low complexity" evidence="1">
    <location>
        <begin position="331"/>
        <end position="344"/>
    </location>
</feature>
<accession>A0A4Z1CLB2</accession>
<reference evidence="3 4" key="1">
    <citation type="submission" date="2019-04" db="EMBL/GenBank/DDBJ databases">
        <title>Three New Species of Nocardioides, Nocardioides euryhalodurans sp. nov., Nocardioides seonyuensis sp. nov. and Nocardioides eburneoflavus sp. nov. Isolated from Soil.</title>
        <authorList>
            <person name="Roh S.G."/>
            <person name="Lee C."/>
            <person name="Kim M.-K."/>
            <person name="Kim S.B."/>
        </authorList>
    </citation>
    <scope>NUCLEOTIDE SEQUENCE [LARGE SCALE GENOMIC DNA]</scope>
    <source>
        <strain evidence="3 4">MMS17-SY213</strain>
    </source>
</reference>
<evidence type="ECO:0000313" key="3">
    <source>
        <dbReference type="EMBL" id="TGN65630.1"/>
    </source>
</evidence>
<sequence length="344" mass="34739">MQVRSLLAAMAVTALTTTLGTSLGASPAAAADTRTLSGPTTGDPDAYLTFVGCDDLFGSPAATAPRSRINLGPYSAPLGRRSLGLVPTSPGTATGPYTSFGALTELDASLSVAATGGSQGVSWVITVTPTSPRGTAWTGRAAVSAPAGTWSQVASSSQTYVWTLVDLLSGAVLGRAADGTPAAFAAEHGDGPGFAVTGFGCDGRPFNLDAVRGAGTTFDFEGVQLSTSIDVDAPQVRAGEKVTVTGAVTDGAQRVTGDPLVLQTRVPGGAWTSADAPVLADRDGVTRTAVELQETTEIRWHRPESQYADEGWSEAVTVTVTAPADGADGGPTPSEAPTEAPTEQ</sequence>
<feature type="chain" id="PRO_5021331427" description="Htaa domain-containing protein" evidence="2">
    <location>
        <begin position="31"/>
        <end position="344"/>
    </location>
</feature>
<evidence type="ECO:0000256" key="1">
    <source>
        <dbReference type="SAM" id="MobiDB-lite"/>
    </source>
</evidence>
<dbReference type="OrthoDB" id="3774480at2"/>
<dbReference type="RefSeq" id="WP_135840123.1">
    <property type="nucleotide sequence ID" value="NZ_SRRO01000001.1"/>
</dbReference>
<protein>
    <recommendedName>
        <fullName evidence="5">Htaa domain-containing protein</fullName>
    </recommendedName>
</protein>
<name>A0A4Z1CLB2_9ACTN</name>
<keyword evidence="2" id="KW-0732">Signal</keyword>
<dbReference type="Proteomes" id="UP000297496">
    <property type="component" value="Unassembled WGS sequence"/>
</dbReference>
<proteinExistence type="predicted"/>
<dbReference type="EMBL" id="SRRO01000001">
    <property type="protein sequence ID" value="TGN65630.1"/>
    <property type="molecule type" value="Genomic_DNA"/>
</dbReference>
<evidence type="ECO:0000313" key="4">
    <source>
        <dbReference type="Proteomes" id="UP000297496"/>
    </source>
</evidence>
<feature type="signal peptide" evidence="2">
    <location>
        <begin position="1"/>
        <end position="30"/>
    </location>
</feature>
<gene>
    <name evidence="3" type="ORF">EXE59_17955</name>
</gene>
<feature type="region of interest" description="Disordered" evidence="1">
    <location>
        <begin position="320"/>
        <end position="344"/>
    </location>
</feature>
<comment type="caution">
    <text evidence="3">The sequence shown here is derived from an EMBL/GenBank/DDBJ whole genome shotgun (WGS) entry which is preliminary data.</text>
</comment>
<evidence type="ECO:0000256" key="2">
    <source>
        <dbReference type="SAM" id="SignalP"/>
    </source>
</evidence>
<dbReference type="AlphaFoldDB" id="A0A4Z1CLB2"/>
<organism evidence="3 4">
    <name type="scientific">Nocardioides eburneiflavus</name>
    <dbReference type="NCBI Taxonomy" id="2518372"/>
    <lineage>
        <taxon>Bacteria</taxon>
        <taxon>Bacillati</taxon>
        <taxon>Actinomycetota</taxon>
        <taxon>Actinomycetes</taxon>
        <taxon>Propionibacteriales</taxon>
        <taxon>Nocardioidaceae</taxon>
        <taxon>Nocardioides</taxon>
    </lineage>
</organism>
<evidence type="ECO:0008006" key="5">
    <source>
        <dbReference type="Google" id="ProtNLM"/>
    </source>
</evidence>